<dbReference type="GO" id="GO:0005524">
    <property type="term" value="F:ATP binding"/>
    <property type="evidence" value="ECO:0007669"/>
    <property type="project" value="InterPro"/>
</dbReference>
<feature type="transmembrane region" description="Helical" evidence="4">
    <location>
        <begin position="42"/>
        <end position="59"/>
    </location>
</feature>
<evidence type="ECO:0000256" key="4">
    <source>
        <dbReference type="SAM" id="Phobius"/>
    </source>
</evidence>
<dbReference type="InterPro" id="IPR005183">
    <property type="entry name" value="DUF305_CopM-like"/>
</dbReference>
<dbReference type="Gene3D" id="1.20.1260.10">
    <property type="match status" value="1"/>
</dbReference>
<organism evidence="6">
    <name type="scientific">viral metagenome</name>
    <dbReference type="NCBI Taxonomy" id="1070528"/>
    <lineage>
        <taxon>unclassified sequences</taxon>
        <taxon>metagenomes</taxon>
        <taxon>organismal metagenomes</taxon>
    </lineage>
</organism>
<keyword evidence="3 4" id="KW-0472">Membrane</keyword>
<proteinExistence type="predicted"/>
<dbReference type="SUPFAM" id="SSF90123">
    <property type="entry name" value="ABC transporter transmembrane region"/>
    <property type="match status" value="1"/>
</dbReference>
<sequence>MTNDVTNIRNSLGKLYISTIMAFLMGIVEVMMHDFYSGVLSLQYYIPLFVILGTLYYLYKKQYKVNDKEYLNEMIEHHSMALLTSDEILKKTKDDNMILLADSIIKGQQKEISIMKQMVQNMS</sequence>
<evidence type="ECO:0000256" key="1">
    <source>
        <dbReference type="ARBA" id="ARBA00022692"/>
    </source>
</evidence>
<name>A0A6C0CX23_9ZZZZ</name>
<dbReference type="GO" id="GO:0016020">
    <property type="term" value="C:membrane"/>
    <property type="evidence" value="ECO:0007669"/>
    <property type="project" value="InterPro"/>
</dbReference>
<evidence type="ECO:0000256" key="2">
    <source>
        <dbReference type="ARBA" id="ARBA00022989"/>
    </source>
</evidence>
<evidence type="ECO:0000313" key="6">
    <source>
        <dbReference type="EMBL" id="QHT08314.1"/>
    </source>
</evidence>
<dbReference type="InterPro" id="IPR036640">
    <property type="entry name" value="ABC1_TM_sf"/>
</dbReference>
<dbReference type="Pfam" id="PF03713">
    <property type="entry name" value="DUF305"/>
    <property type="match status" value="1"/>
</dbReference>
<dbReference type="InterPro" id="IPR012347">
    <property type="entry name" value="Ferritin-like"/>
</dbReference>
<keyword evidence="2 4" id="KW-1133">Transmembrane helix</keyword>
<evidence type="ECO:0000259" key="5">
    <source>
        <dbReference type="Pfam" id="PF03713"/>
    </source>
</evidence>
<dbReference type="EMBL" id="MN739493">
    <property type="protein sequence ID" value="QHT08314.1"/>
    <property type="molecule type" value="Genomic_DNA"/>
</dbReference>
<feature type="domain" description="DUF305" evidence="5">
    <location>
        <begin position="62"/>
        <end position="118"/>
    </location>
</feature>
<accession>A0A6C0CX23</accession>
<evidence type="ECO:0000256" key="3">
    <source>
        <dbReference type="ARBA" id="ARBA00023136"/>
    </source>
</evidence>
<dbReference type="AlphaFoldDB" id="A0A6C0CX23"/>
<keyword evidence="1 4" id="KW-0812">Transmembrane</keyword>
<reference evidence="6" key="1">
    <citation type="journal article" date="2020" name="Nature">
        <title>Giant virus diversity and host interactions through global metagenomics.</title>
        <authorList>
            <person name="Schulz F."/>
            <person name="Roux S."/>
            <person name="Paez-Espino D."/>
            <person name="Jungbluth S."/>
            <person name="Walsh D.A."/>
            <person name="Denef V.J."/>
            <person name="McMahon K.D."/>
            <person name="Konstantinidis K.T."/>
            <person name="Eloe-Fadrosh E.A."/>
            <person name="Kyrpides N.C."/>
            <person name="Woyke T."/>
        </authorList>
    </citation>
    <scope>NUCLEOTIDE SEQUENCE</scope>
    <source>
        <strain evidence="6">GVMAG-M-3300022752-66</strain>
    </source>
</reference>
<protein>
    <recommendedName>
        <fullName evidence="5">DUF305 domain-containing protein</fullName>
    </recommendedName>
</protein>
<feature type="transmembrane region" description="Helical" evidence="4">
    <location>
        <begin position="15"/>
        <end position="36"/>
    </location>
</feature>